<dbReference type="AlphaFoldDB" id="N6XP57"/>
<accession>N6XP57</accession>
<dbReference type="OrthoDB" id="9180744at2"/>
<dbReference type="Pfam" id="PF11604">
    <property type="entry name" value="CusF_Ec"/>
    <property type="match status" value="1"/>
</dbReference>
<dbReference type="InterPro" id="IPR042230">
    <property type="entry name" value="CusF_sf"/>
</dbReference>
<dbReference type="Gene3D" id="2.40.50.320">
    <property type="entry name" value="Copper binding periplasmic protein CusF"/>
    <property type="match status" value="1"/>
</dbReference>
<dbReference type="InterPro" id="IPR021647">
    <property type="entry name" value="CusF_Ec"/>
</dbReference>
<gene>
    <name evidence="3" type="ORF">C666_18825</name>
</gene>
<dbReference type="Proteomes" id="UP000013232">
    <property type="component" value="Unassembled WGS sequence"/>
</dbReference>
<evidence type="ECO:0000256" key="2">
    <source>
        <dbReference type="SAM" id="SignalP"/>
    </source>
</evidence>
<dbReference type="EMBL" id="AMXE01000162">
    <property type="protein sequence ID" value="ENO83461.1"/>
    <property type="molecule type" value="Genomic_DNA"/>
</dbReference>
<comment type="caution">
    <text evidence="3">The sequence shown here is derived from an EMBL/GenBank/DDBJ whole genome shotgun (WGS) entry which is preliminary data.</text>
</comment>
<keyword evidence="4" id="KW-1185">Reference proteome</keyword>
<reference evidence="3 4" key="1">
    <citation type="submission" date="2012-09" db="EMBL/GenBank/DDBJ databases">
        <title>Draft Genome Sequences of 6 Strains from Genus Thauera.</title>
        <authorList>
            <person name="Liu B."/>
            <person name="Shapleigh J.P."/>
            <person name="Frostegard A.H."/>
        </authorList>
    </citation>
    <scope>NUCLEOTIDE SEQUENCE [LARGE SCALE GENOMIC DNA]</scope>
    <source>
        <strain evidence="4">47Lol / DSM 12138</strain>
    </source>
</reference>
<evidence type="ECO:0008006" key="5">
    <source>
        <dbReference type="Google" id="ProtNLM"/>
    </source>
</evidence>
<feature type="region of interest" description="Disordered" evidence="1">
    <location>
        <begin position="25"/>
        <end position="52"/>
    </location>
</feature>
<sequence length="117" mass="12281">MDKALRIPLLAFLLALAVPAAAQASTGHDHHGSHVPAPSAAQADDRSEGTVRKVDAAGGRITIAHGPLPRLDMPPMTMAFGVTDAGMLDAVQAGDRVRFIADKVDGKLVVVELERLR</sequence>
<dbReference type="STRING" id="1123367.GCA_000621305_00297"/>
<organism evidence="3 4">
    <name type="scientific">Thauera linaloolentis (strain DSM 12138 / JCM 21573 / CCUG 41526 / CIP 105981 / IAM 15112 / NBRC 102519 / 47Lol)</name>
    <dbReference type="NCBI Taxonomy" id="1123367"/>
    <lineage>
        <taxon>Bacteria</taxon>
        <taxon>Pseudomonadati</taxon>
        <taxon>Pseudomonadota</taxon>
        <taxon>Betaproteobacteria</taxon>
        <taxon>Rhodocyclales</taxon>
        <taxon>Zoogloeaceae</taxon>
        <taxon>Thauera</taxon>
    </lineage>
</organism>
<protein>
    <recommendedName>
        <fullName evidence="5">Copper-binding protein</fullName>
    </recommendedName>
</protein>
<keyword evidence="2" id="KW-0732">Signal</keyword>
<proteinExistence type="predicted"/>
<feature type="signal peptide" evidence="2">
    <location>
        <begin position="1"/>
        <end position="24"/>
    </location>
</feature>
<evidence type="ECO:0000313" key="3">
    <source>
        <dbReference type="EMBL" id="ENO83461.1"/>
    </source>
</evidence>
<feature type="compositionally biased region" description="Basic and acidic residues" evidence="1">
    <location>
        <begin position="43"/>
        <end position="52"/>
    </location>
</feature>
<dbReference type="eggNOG" id="COG5569">
    <property type="taxonomic scope" value="Bacteria"/>
</dbReference>
<evidence type="ECO:0000256" key="1">
    <source>
        <dbReference type="SAM" id="MobiDB-lite"/>
    </source>
</evidence>
<name>N6XP57_THAL4</name>
<dbReference type="RefSeq" id="WP_004349341.1">
    <property type="nucleotide sequence ID" value="NZ_AMXE01000162.1"/>
</dbReference>
<evidence type="ECO:0000313" key="4">
    <source>
        <dbReference type="Proteomes" id="UP000013232"/>
    </source>
</evidence>
<feature type="chain" id="PRO_5004127493" description="Copper-binding protein" evidence="2">
    <location>
        <begin position="25"/>
        <end position="117"/>
    </location>
</feature>